<dbReference type="GO" id="GO:0009423">
    <property type="term" value="P:chorismate biosynthetic process"/>
    <property type="evidence" value="ECO:0007669"/>
    <property type="project" value="UniProtKB-UniPathway"/>
</dbReference>
<evidence type="ECO:0000313" key="11">
    <source>
        <dbReference type="EMBL" id="CAB4924970.1"/>
    </source>
</evidence>
<keyword evidence="6" id="KW-0057">Aromatic amino acid biosynthesis</keyword>
<protein>
    <recommendedName>
        <fullName evidence="3">3-phosphoshikimate 1-carboxyvinyltransferase</fullName>
        <ecNumber evidence="3">2.5.1.19</ecNumber>
    </recommendedName>
</protein>
<dbReference type="EMBL" id="CAEZSF010000090">
    <property type="protein sequence ID" value="CAB4540938.1"/>
    <property type="molecule type" value="Genomic_DNA"/>
</dbReference>
<evidence type="ECO:0000256" key="4">
    <source>
        <dbReference type="ARBA" id="ARBA00022605"/>
    </source>
</evidence>
<organism evidence="10">
    <name type="scientific">freshwater metagenome</name>
    <dbReference type="NCBI Taxonomy" id="449393"/>
    <lineage>
        <taxon>unclassified sequences</taxon>
        <taxon>metagenomes</taxon>
        <taxon>ecological metagenomes</taxon>
    </lineage>
</organism>
<comment type="pathway">
    <text evidence="1">Metabolic intermediate biosynthesis; chorismate biosynthesis; chorismate from D-erythrose 4-phosphate and phosphoenolpyruvate: step 6/7.</text>
</comment>
<evidence type="ECO:0000313" key="10">
    <source>
        <dbReference type="EMBL" id="CAB4764114.1"/>
    </source>
</evidence>
<dbReference type="SUPFAM" id="SSF55205">
    <property type="entry name" value="EPT/RTPC-like"/>
    <property type="match status" value="1"/>
</dbReference>
<dbReference type="Pfam" id="PF00275">
    <property type="entry name" value="EPSP_synthase"/>
    <property type="match status" value="1"/>
</dbReference>
<comment type="similarity">
    <text evidence="2">Belongs to the EPSP synthase family.</text>
</comment>
<proteinExistence type="inferred from homology"/>
<dbReference type="PANTHER" id="PTHR21090:SF5">
    <property type="entry name" value="PENTAFUNCTIONAL AROM POLYPEPTIDE"/>
    <property type="match status" value="1"/>
</dbReference>
<dbReference type="EMBL" id="CAFBMG010000301">
    <property type="protein sequence ID" value="CAB4924970.1"/>
    <property type="molecule type" value="Genomic_DNA"/>
</dbReference>
<dbReference type="CDD" id="cd01556">
    <property type="entry name" value="EPSP_synthase"/>
    <property type="match status" value="1"/>
</dbReference>
<dbReference type="GO" id="GO:0009073">
    <property type="term" value="P:aromatic amino acid family biosynthetic process"/>
    <property type="evidence" value="ECO:0007669"/>
    <property type="project" value="UniProtKB-KW"/>
</dbReference>
<gene>
    <name evidence="9" type="ORF">UFOPK1358_01018</name>
    <name evidence="10" type="ORF">UFOPK2766_02409</name>
    <name evidence="11" type="ORF">UFOPK3519_02139</name>
</gene>
<dbReference type="HAMAP" id="MF_00210">
    <property type="entry name" value="EPSP_synth"/>
    <property type="match status" value="1"/>
</dbReference>
<dbReference type="InterPro" id="IPR013792">
    <property type="entry name" value="RNA3'P_cycl/enolpyr_Trfase_a/b"/>
</dbReference>
<dbReference type="PROSITE" id="PS00104">
    <property type="entry name" value="EPSP_SYNTHASE_1"/>
    <property type="match status" value="1"/>
</dbReference>
<dbReference type="EMBL" id="CAEZYU010000199">
    <property type="protein sequence ID" value="CAB4764114.1"/>
    <property type="molecule type" value="Genomic_DNA"/>
</dbReference>
<dbReference type="InterPro" id="IPR036968">
    <property type="entry name" value="Enolpyruvate_Tfrase_sf"/>
</dbReference>
<dbReference type="PROSITE" id="PS00885">
    <property type="entry name" value="EPSP_SYNTHASE_2"/>
    <property type="match status" value="1"/>
</dbReference>
<keyword evidence="5" id="KW-0808">Transferase</keyword>
<dbReference type="AlphaFoldDB" id="A0A6J6UXN8"/>
<sequence length="429" mass="45045">MNSVEVQPLTQPFEVEFRPPGSKSITNRALICAALARGTSTLTGALFAEDTEAMVRCLTALGVGIHTEPSAQRITVEGVRGAPVVQGAVLDAGLSGTTSRFVAPVAALGQSTVVLDGAAPLRLRPMGEMFDALSALGCVLLPLGEPGHLPVQIEAQGLAGGSIQLRGDVSSQFLSGLLLAAPEMDEGLRVEMVGDLVSQPYVEMTLKVMEAFGAQTAHDQYQSLSVQPTSYRAVSEFSVEPDASAASYFFAAAALLGGSVQIEGLGTQSLQGDLGFVEVLERMGAQVTRTATSTRVVGTGVLRGIDVNMAEMSDTAQTLAAIAPFADSPTRVTGIGFIRAKETDRIAAVVTELQRLGVDAVQEPDGFLIHPGLPQPGVVQTYQDHRMAMSFALIGLRIPGIHIADPDCVAKTYPTFWNELERLRGSGGE</sequence>
<dbReference type="EC" id="2.5.1.19" evidence="3"/>
<keyword evidence="4" id="KW-0028">Amino-acid biosynthesis</keyword>
<dbReference type="NCBIfam" id="TIGR01356">
    <property type="entry name" value="aroA"/>
    <property type="match status" value="1"/>
</dbReference>
<dbReference type="Gene3D" id="3.65.10.10">
    <property type="entry name" value="Enolpyruvate transferase domain"/>
    <property type="match status" value="2"/>
</dbReference>
<accession>A0A6J6UXN8</accession>
<evidence type="ECO:0000256" key="5">
    <source>
        <dbReference type="ARBA" id="ARBA00022679"/>
    </source>
</evidence>
<reference evidence="10" key="1">
    <citation type="submission" date="2020-05" db="EMBL/GenBank/DDBJ databases">
        <authorList>
            <person name="Chiriac C."/>
            <person name="Salcher M."/>
            <person name="Ghai R."/>
            <person name="Kavagutti S V."/>
        </authorList>
    </citation>
    <scope>NUCLEOTIDE SEQUENCE</scope>
</reference>
<dbReference type="PANTHER" id="PTHR21090">
    <property type="entry name" value="AROM/DEHYDROQUINATE SYNTHASE"/>
    <property type="match status" value="1"/>
</dbReference>
<evidence type="ECO:0000259" key="8">
    <source>
        <dbReference type="Pfam" id="PF00275"/>
    </source>
</evidence>
<evidence type="ECO:0000256" key="7">
    <source>
        <dbReference type="ARBA" id="ARBA00044633"/>
    </source>
</evidence>
<evidence type="ECO:0000256" key="6">
    <source>
        <dbReference type="ARBA" id="ARBA00023141"/>
    </source>
</evidence>
<evidence type="ECO:0000256" key="1">
    <source>
        <dbReference type="ARBA" id="ARBA00004811"/>
    </source>
</evidence>
<dbReference type="PIRSF" id="PIRSF000505">
    <property type="entry name" value="EPSPS"/>
    <property type="match status" value="1"/>
</dbReference>
<feature type="domain" description="Enolpyruvate transferase" evidence="8">
    <location>
        <begin position="13"/>
        <end position="420"/>
    </location>
</feature>
<dbReference type="UniPathway" id="UPA00053">
    <property type="reaction ID" value="UER00089"/>
</dbReference>
<comment type="catalytic activity">
    <reaction evidence="7">
        <text>3-phosphoshikimate + phosphoenolpyruvate = 5-O-(1-carboxyvinyl)-3-phosphoshikimate + phosphate</text>
        <dbReference type="Rhea" id="RHEA:21256"/>
        <dbReference type="ChEBI" id="CHEBI:43474"/>
        <dbReference type="ChEBI" id="CHEBI:57701"/>
        <dbReference type="ChEBI" id="CHEBI:58702"/>
        <dbReference type="ChEBI" id="CHEBI:145989"/>
        <dbReference type="EC" id="2.5.1.19"/>
    </reaction>
    <physiologicalReaction direction="left-to-right" evidence="7">
        <dbReference type="Rhea" id="RHEA:21257"/>
    </physiologicalReaction>
</comment>
<evidence type="ECO:0000256" key="2">
    <source>
        <dbReference type="ARBA" id="ARBA00009948"/>
    </source>
</evidence>
<name>A0A6J6UXN8_9ZZZZ</name>
<evidence type="ECO:0000256" key="3">
    <source>
        <dbReference type="ARBA" id="ARBA00012450"/>
    </source>
</evidence>
<dbReference type="GO" id="GO:0008652">
    <property type="term" value="P:amino acid biosynthetic process"/>
    <property type="evidence" value="ECO:0007669"/>
    <property type="project" value="UniProtKB-KW"/>
</dbReference>
<dbReference type="GO" id="GO:0003866">
    <property type="term" value="F:3-phosphoshikimate 1-carboxyvinyltransferase activity"/>
    <property type="evidence" value="ECO:0007669"/>
    <property type="project" value="UniProtKB-EC"/>
</dbReference>
<dbReference type="InterPro" id="IPR001986">
    <property type="entry name" value="Enolpyruvate_Tfrase_dom"/>
</dbReference>
<dbReference type="InterPro" id="IPR006264">
    <property type="entry name" value="EPSP_synthase"/>
</dbReference>
<evidence type="ECO:0000313" key="9">
    <source>
        <dbReference type="EMBL" id="CAB4540938.1"/>
    </source>
</evidence>
<dbReference type="InterPro" id="IPR023193">
    <property type="entry name" value="EPSP_synthase_CS"/>
</dbReference>